<protein>
    <submittedName>
        <fullName evidence="1">Uncharacterized protein</fullName>
    </submittedName>
</protein>
<dbReference type="EMBL" id="VEVO01000007">
    <property type="protein sequence ID" value="KAF0039357.1"/>
    <property type="molecule type" value="Genomic_DNA"/>
</dbReference>
<evidence type="ECO:0000313" key="2">
    <source>
        <dbReference type="Proteomes" id="UP000438429"/>
    </source>
</evidence>
<dbReference type="Proteomes" id="UP000438429">
    <property type="component" value="Unassembled WGS sequence"/>
</dbReference>
<reference evidence="1 2" key="1">
    <citation type="submission" date="2019-06" db="EMBL/GenBank/DDBJ databases">
        <title>Draft genomes of female and male turbot (Scophthalmus maximus).</title>
        <authorList>
            <person name="Xu H."/>
            <person name="Xu X.-W."/>
            <person name="Shao C."/>
            <person name="Chen S."/>
        </authorList>
    </citation>
    <scope>NUCLEOTIDE SEQUENCE [LARGE SCALE GENOMIC DNA]</scope>
    <source>
        <strain evidence="1">Ysfricsl-2016a</strain>
        <tissue evidence="1">Blood</tissue>
    </source>
</reference>
<proteinExistence type="predicted"/>
<accession>A0A6A4T040</accession>
<dbReference type="AlphaFoldDB" id="A0A6A4T040"/>
<comment type="caution">
    <text evidence="1">The sequence shown here is derived from an EMBL/GenBank/DDBJ whole genome shotgun (WGS) entry which is preliminary data.</text>
</comment>
<name>A0A6A4T040_SCOMX</name>
<gene>
    <name evidence="1" type="ORF">F2P81_007592</name>
</gene>
<sequence length="84" mass="10004">MSRLTAAGKLTYIIKTQSRRTPPTCYDVCAYWFWIQAKYMQYVLVHVACRILRHLLNFWLRGKDIKLFQKHCISISAVIGQRKR</sequence>
<organism evidence="1 2">
    <name type="scientific">Scophthalmus maximus</name>
    <name type="common">Turbot</name>
    <name type="synonym">Psetta maxima</name>
    <dbReference type="NCBI Taxonomy" id="52904"/>
    <lineage>
        <taxon>Eukaryota</taxon>
        <taxon>Metazoa</taxon>
        <taxon>Chordata</taxon>
        <taxon>Craniata</taxon>
        <taxon>Vertebrata</taxon>
        <taxon>Euteleostomi</taxon>
        <taxon>Actinopterygii</taxon>
        <taxon>Neopterygii</taxon>
        <taxon>Teleostei</taxon>
        <taxon>Neoteleostei</taxon>
        <taxon>Acanthomorphata</taxon>
        <taxon>Carangaria</taxon>
        <taxon>Pleuronectiformes</taxon>
        <taxon>Pleuronectoidei</taxon>
        <taxon>Scophthalmidae</taxon>
        <taxon>Scophthalmus</taxon>
    </lineage>
</organism>
<evidence type="ECO:0000313" key="1">
    <source>
        <dbReference type="EMBL" id="KAF0039357.1"/>
    </source>
</evidence>